<keyword evidence="1" id="KW-0862">Zinc</keyword>
<name>A0A642UK97_DIURU</name>
<dbReference type="InterPro" id="IPR019273">
    <property type="entry name" value="Lunapark_Znf"/>
</dbReference>
<dbReference type="AlphaFoldDB" id="A0A642UK97"/>
<accession>A0A642UK97</accession>
<reference evidence="4 5" key="1">
    <citation type="submission" date="2019-07" db="EMBL/GenBank/DDBJ databases">
        <title>Genome assembly of two rare yeast pathogens: Diutina rugosa and Trichomonascus ciferrii.</title>
        <authorList>
            <person name="Mixao V."/>
            <person name="Saus E."/>
            <person name="Hansen A."/>
            <person name="Lass-Flor C."/>
            <person name="Gabaldon T."/>
        </authorList>
    </citation>
    <scope>NUCLEOTIDE SEQUENCE [LARGE SCALE GENOMIC DNA]</scope>
    <source>
        <strain evidence="4 5">CBS 613</strain>
    </source>
</reference>
<keyword evidence="1" id="KW-1133">Transmembrane helix</keyword>
<keyword evidence="5" id="KW-1185">Reference proteome</keyword>
<dbReference type="GO" id="GO:0008270">
    <property type="term" value="F:zinc ion binding"/>
    <property type="evidence" value="ECO:0007669"/>
    <property type="project" value="UniProtKB-KW"/>
</dbReference>
<dbReference type="GO" id="GO:0071788">
    <property type="term" value="P:endoplasmic reticulum tubular network maintenance"/>
    <property type="evidence" value="ECO:0007669"/>
    <property type="project" value="UniProtKB-UniRule"/>
</dbReference>
<feature type="transmembrane region" description="Helical" evidence="1">
    <location>
        <begin position="47"/>
        <end position="65"/>
    </location>
</feature>
<keyword evidence="1" id="KW-0256">Endoplasmic reticulum</keyword>
<dbReference type="VEuPathDB" id="FungiDB:DIURU_003674"/>
<dbReference type="PANTHER" id="PTHR22166:SF12">
    <property type="entry name" value="ENDOPLASMIC RETICULUM JUNCTION FORMATION PROTEIN LUNAPARK"/>
    <property type="match status" value="1"/>
</dbReference>
<evidence type="ECO:0000259" key="3">
    <source>
        <dbReference type="Pfam" id="PF10058"/>
    </source>
</evidence>
<proteinExistence type="inferred from homology"/>
<comment type="domain">
    <text evidence="1">The C4-type zinc finger motif is necessary both for its ER three-way tubular junction localization and formation.</text>
</comment>
<evidence type="ECO:0000256" key="1">
    <source>
        <dbReference type="RuleBase" id="RU367073"/>
    </source>
</evidence>
<dbReference type="InterPro" id="IPR040115">
    <property type="entry name" value="Lnp"/>
</dbReference>
<feature type="transmembrane region" description="Helical" evidence="1">
    <location>
        <begin position="89"/>
        <end position="114"/>
    </location>
</feature>
<dbReference type="GO" id="GO:0098826">
    <property type="term" value="C:endoplasmic reticulum tubular network membrane"/>
    <property type="evidence" value="ECO:0007669"/>
    <property type="project" value="UniProtKB-UniRule"/>
</dbReference>
<feature type="compositionally biased region" description="Low complexity" evidence="2">
    <location>
        <begin position="159"/>
        <end position="187"/>
    </location>
</feature>
<evidence type="ECO:0000256" key="2">
    <source>
        <dbReference type="SAM" id="MobiDB-lite"/>
    </source>
</evidence>
<dbReference type="OrthoDB" id="1725934at2759"/>
<keyword evidence="1" id="KW-0472">Membrane</keyword>
<keyword evidence="1" id="KW-0863">Zinc-finger</keyword>
<organism evidence="4 5">
    <name type="scientific">Diutina rugosa</name>
    <name type="common">Yeast</name>
    <name type="synonym">Candida rugosa</name>
    <dbReference type="NCBI Taxonomy" id="5481"/>
    <lineage>
        <taxon>Eukaryota</taxon>
        <taxon>Fungi</taxon>
        <taxon>Dikarya</taxon>
        <taxon>Ascomycota</taxon>
        <taxon>Saccharomycotina</taxon>
        <taxon>Pichiomycetes</taxon>
        <taxon>Debaryomycetaceae</taxon>
        <taxon>Diutina</taxon>
    </lineage>
</organism>
<comment type="function">
    <text evidence="1">Plays a role in determining ER morphology.</text>
</comment>
<feature type="domain" description="Lunapark zinc ribbon" evidence="3">
    <location>
        <begin position="267"/>
        <end position="323"/>
    </location>
</feature>
<protein>
    <recommendedName>
        <fullName evidence="1">Endoplasmic reticulum junction formation protein lunapark</fullName>
    </recommendedName>
</protein>
<evidence type="ECO:0000313" key="4">
    <source>
        <dbReference type="EMBL" id="KAA8900692.1"/>
    </source>
</evidence>
<dbReference type="OMA" id="PKWYDRI"/>
<dbReference type="GO" id="GO:1903373">
    <property type="term" value="P:positive regulation of endoplasmic reticulum tubular network organization"/>
    <property type="evidence" value="ECO:0007669"/>
    <property type="project" value="UniProtKB-UniRule"/>
</dbReference>
<evidence type="ECO:0000313" key="5">
    <source>
        <dbReference type="Proteomes" id="UP000449547"/>
    </source>
</evidence>
<dbReference type="RefSeq" id="XP_034011511.1">
    <property type="nucleotide sequence ID" value="XM_034156462.1"/>
</dbReference>
<comment type="caution">
    <text evidence="4">The sequence shown here is derived from an EMBL/GenBank/DDBJ whole genome shotgun (WGS) entry which is preliminary data.</text>
</comment>
<feature type="region of interest" description="Disordered" evidence="2">
    <location>
        <begin position="151"/>
        <end position="203"/>
    </location>
</feature>
<comment type="similarity">
    <text evidence="1">Belongs to the lunapark family.</text>
</comment>
<keyword evidence="1" id="KW-0812">Transmembrane</keyword>
<comment type="subcellular location">
    <subcellularLocation>
        <location evidence="1">Endoplasmic reticulum membrane</location>
        <topology evidence="1">Multi-pass membrane protein</topology>
    </subcellularLocation>
</comment>
<sequence length="354" mass="39042">MAVFGFFKKGFDPEVYERELTVLTESISATQQQVGLLERRYRDVRRVWVQWSVMLYVVLTAYNWMQLPNTTPGANHLQRYFRGLSQRQWVAVLAFPIASWATLKVIHWLFNYLIRRRQNRLKSLQNKHTAKIDELKQITNFNTTSKLLKKYSKESEPQPAAAAASGRRAPPSAPRGAPGAGPAPAGAHQLPPTANVARPRNPTEEKIRRQLNLDIDVLEAPLASSLQAPSAQAPHASSPAPGAGASSPAVDGLIQRRLQEQQHQRSWGDRVLDLLLGSEHNESVENRYALVCHNCFAHNGLAPPGCANPLQVKYVCFKCGALNGDFSNVAPVSETATAAETSDDATDHATPVSE</sequence>
<dbReference type="PANTHER" id="PTHR22166">
    <property type="entry name" value="ENDOPLASMIC RETICULUM JUNCTION FORMATION PROTEIN LUNAPARK"/>
    <property type="match status" value="1"/>
</dbReference>
<dbReference type="Pfam" id="PF10058">
    <property type="entry name" value="Zn_ribbon_10"/>
    <property type="match status" value="1"/>
</dbReference>
<dbReference type="Proteomes" id="UP000449547">
    <property type="component" value="Unassembled WGS sequence"/>
</dbReference>
<keyword evidence="1" id="KW-0479">Metal-binding</keyword>
<dbReference type="GeneID" id="54782325"/>
<dbReference type="EMBL" id="SWFT01000107">
    <property type="protein sequence ID" value="KAA8900692.1"/>
    <property type="molecule type" value="Genomic_DNA"/>
</dbReference>
<feature type="region of interest" description="Disordered" evidence="2">
    <location>
        <begin position="226"/>
        <end position="248"/>
    </location>
</feature>
<gene>
    <name evidence="4" type="ORF">DIURU_003674</name>
</gene>